<evidence type="ECO:0000313" key="1">
    <source>
        <dbReference type="EMBL" id="GIY16683.1"/>
    </source>
</evidence>
<evidence type="ECO:0000313" key="2">
    <source>
        <dbReference type="Proteomes" id="UP001054945"/>
    </source>
</evidence>
<accession>A0AAV4R9A6</accession>
<organism evidence="1 2">
    <name type="scientific">Caerostris extrusa</name>
    <name type="common">Bark spider</name>
    <name type="synonym">Caerostris bankana</name>
    <dbReference type="NCBI Taxonomy" id="172846"/>
    <lineage>
        <taxon>Eukaryota</taxon>
        <taxon>Metazoa</taxon>
        <taxon>Ecdysozoa</taxon>
        <taxon>Arthropoda</taxon>
        <taxon>Chelicerata</taxon>
        <taxon>Arachnida</taxon>
        <taxon>Araneae</taxon>
        <taxon>Araneomorphae</taxon>
        <taxon>Entelegynae</taxon>
        <taxon>Araneoidea</taxon>
        <taxon>Araneidae</taxon>
        <taxon>Caerostris</taxon>
    </lineage>
</organism>
<dbReference type="EMBL" id="BPLR01007400">
    <property type="protein sequence ID" value="GIY16683.1"/>
    <property type="molecule type" value="Genomic_DNA"/>
</dbReference>
<keyword evidence="2" id="KW-1185">Reference proteome</keyword>
<sequence>MDLQSKTSDIQVQVNCRKLRTTQLPKFPVKNEEESITERWSNTSRIRTCVHKRESDFHAFINEHLRAGRMAFKFNSITEHIRTNQLQKTPMKNIWAYG</sequence>
<reference evidence="1 2" key="1">
    <citation type="submission" date="2021-06" db="EMBL/GenBank/DDBJ databases">
        <title>Caerostris extrusa draft genome.</title>
        <authorList>
            <person name="Kono N."/>
            <person name="Arakawa K."/>
        </authorList>
    </citation>
    <scope>NUCLEOTIDE SEQUENCE [LARGE SCALE GENOMIC DNA]</scope>
</reference>
<gene>
    <name evidence="1" type="ORF">CEXT_428551</name>
</gene>
<name>A0AAV4R9A6_CAEEX</name>
<comment type="caution">
    <text evidence="1">The sequence shown here is derived from an EMBL/GenBank/DDBJ whole genome shotgun (WGS) entry which is preliminary data.</text>
</comment>
<dbReference type="Proteomes" id="UP001054945">
    <property type="component" value="Unassembled WGS sequence"/>
</dbReference>
<protein>
    <submittedName>
        <fullName evidence="1">Uncharacterized protein</fullName>
    </submittedName>
</protein>
<proteinExistence type="predicted"/>
<dbReference type="AlphaFoldDB" id="A0AAV4R9A6"/>